<dbReference type="Proteomes" id="UP000637578">
    <property type="component" value="Unassembled WGS sequence"/>
</dbReference>
<sequence length="130" mass="13921">MSDITEGLQALMDRGFRFTHARDSDGEILAVVGIRVHHEVIDLVQLYGEDDADAMRIPADEPDILFPSTVLHRISGRAAEVVESVLALPDPLPQDTSVGPKGCWVPTAPGRARWLPATGSALAEPVSLAS</sequence>
<proteinExistence type="predicted"/>
<comment type="caution">
    <text evidence="1">The sequence shown here is derived from an EMBL/GenBank/DDBJ whole genome shotgun (WGS) entry which is preliminary data.</text>
</comment>
<gene>
    <name evidence="1" type="ORF">GCM10012275_26840</name>
</gene>
<protein>
    <submittedName>
        <fullName evidence="1">Uncharacterized protein</fullName>
    </submittedName>
</protein>
<keyword evidence="2" id="KW-1185">Reference proteome</keyword>
<reference evidence="1" key="1">
    <citation type="journal article" date="2014" name="Int. J. Syst. Evol. Microbiol.">
        <title>Complete genome sequence of Corynebacterium casei LMG S-19264T (=DSM 44701T), isolated from a smear-ripened cheese.</title>
        <authorList>
            <consortium name="US DOE Joint Genome Institute (JGI-PGF)"/>
            <person name="Walter F."/>
            <person name="Albersmeier A."/>
            <person name="Kalinowski J."/>
            <person name="Ruckert C."/>
        </authorList>
    </citation>
    <scope>NUCLEOTIDE SEQUENCE</scope>
    <source>
        <strain evidence="1">CGMCC 4.5737</strain>
    </source>
</reference>
<reference evidence="1" key="2">
    <citation type="submission" date="2020-09" db="EMBL/GenBank/DDBJ databases">
        <authorList>
            <person name="Sun Q."/>
            <person name="Zhou Y."/>
        </authorList>
    </citation>
    <scope>NUCLEOTIDE SEQUENCE</scope>
    <source>
        <strain evidence="1">CGMCC 4.5737</strain>
    </source>
</reference>
<dbReference type="RefSeq" id="WP_189057472.1">
    <property type="nucleotide sequence ID" value="NZ_BMMK01000010.1"/>
</dbReference>
<dbReference type="AlphaFoldDB" id="A0A8J3FU18"/>
<dbReference type="EMBL" id="BMMK01000010">
    <property type="protein sequence ID" value="GGM54335.1"/>
    <property type="molecule type" value="Genomic_DNA"/>
</dbReference>
<accession>A0A8J3FU18</accession>
<name>A0A8J3FU18_9PSEU</name>
<evidence type="ECO:0000313" key="2">
    <source>
        <dbReference type="Proteomes" id="UP000637578"/>
    </source>
</evidence>
<evidence type="ECO:0000313" key="1">
    <source>
        <dbReference type="EMBL" id="GGM54335.1"/>
    </source>
</evidence>
<organism evidence="1 2">
    <name type="scientific">Longimycelium tulufanense</name>
    <dbReference type="NCBI Taxonomy" id="907463"/>
    <lineage>
        <taxon>Bacteria</taxon>
        <taxon>Bacillati</taxon>
        <taxon>Actinomycetota</taxon>
        <taxon>Actinomycetes</taxon>
        <taxon>Pseudonocardiales</taxon>
        <taxon>Pseudonocardiaceae</taxon>
        <taxon>Longimycelium</taxon>
    </lineage>
</organism>